<dbReference type="Proteomes" id="UP000277256">
    <property type="component" value="Unassembled WGS sequence"/>
</dbReference>
<organism evidence="2 3">
    <name type="scientific">Glycomyces terrestris</name>
    <dbReference type="NCBI Taxonomy" id="2493553"/>
    <lineage>
        <taxon>Bacteria</taxon>
        <taxon>Bacillati</taxon>
        <taxon>Actinomycetota</taxon>
        <taxon>Actinomycetes</taxon>
        <taxon>Glycomycetales</taxon>
        <taxon>Glycomycetaceae</taxon>
        <taxon>Glycomyces</taxon>
    </lineage>
</organism>
<feature type="chain" id="PRO_5019474035" description="Surface-anchored protein" evidence="1">
    <location>
        <begin position="29"/>
        <end position="209"/>
    </location>
</feature>
<dbReference type="NCBIfam" id="NF038134">
    <property type="entry name" value="choice_anch_M"/>
    <property type="match status" value="1"/>
</dbReference>
<reference evidence="2 3" key="1">
    <citation type="submission" date="2018-12" db="EMBL/GenBank/DDBJ databases">
        <title>Glycomyces sp. YIM 121974 draft genome.</title>
        <authorList>
            <person name="Li Q."/>
        </authorList>
    </citation>
    <scope>NUCLEOTIDE SEQUENCE [LARGE SCALE GENOMIC DNA]</scope>
    <source>
        <strain evidence="2 3">YIM 121974</strain>
    </source>
</reference>
<sequence length="209" mass="21914">MRTLKKTSLLAAAIGAVAALLFSGTAQAATTISSGHVDVFAIAYDDTANKLDLNVKIYSTGQTIEPADALFDVHSGHQVTMASATACRWDAGANWVLPRTEQTGKIWAGWNTDGLNLASFGGNVKVNLVSYSAPAGGHVSIYDSTTNTTRLHTNSGCGASAITVTESHHHPTWVFTEPGVYTLTLRLSGTHSVDGAVTSDPVTYTFDVG</sequence>
<dbReference type="OrthoDB" id="4424311at2"/>
<feature type="signal peptide" evidence="1">
    <location>
        <begin position="1"/>
        <end position="28"/>
    </location>
</feature>
<comment type="caution">
    <text evidence="2">The sequence shown here is derived from an EMBL/GenBank/DDBJ whole genome shotgun (WGS) entry which is preliminary data.</text>
</comment>
<dbReference type="InterPro" id="IPR022435">
    <property type="entry name" value="Surface-anchored_actinobac"/>
</dbReference>
<dbReference type="NCBIfam" id="TIGR03769">
    <property type="entry name" value="P_ac_wall_RPT"/>
    <property type="match status" value="1"/>
</dbReference>
<gene>
    <name evidence="2" type="ORF">EIW28_01020</name>
</gene>
<name>A0A426V3I7_9ACTN</name>
<evidence type="ECO:0000256" key="1">
    <source>
        <dbReference type="SAM" id="SignalP"/>
    </source>
</evidence>
<dbReference type="RefSeq" id="WP_125245866.1">
    <property type="nucleotide sequence ID" value="NZ_RSEB01000001.1"/>
</dbReference>
<evidence type="ECO:0000313" key="3">
    <source>
        <dbReference type="Proteomes" id="UP000277256"/>
    </source>
</evidence>
<protein>
    <recommendedName>
        <fullName evidence="4">Surface-anchored protein</fullName>
    </recommendedName>
</protein>
<evidence type="ECO:0000313" key="2">
    <source>
        <dbReference type="EMBL" id="RRS01388.1"/>
    </source>
</evidence>
<accession>A0A426V3I7</accession>
<dbReference type="EMBL" id="RSEB01000001">
    <property type="protein sequence ID" value="RRS01388.1"/>
    <property type="molecule type" value="Genomic_DNA"/>
</dbReference>
<evidence type="ECO:0008006" key="4">
    <source>
        <dbReference type="Google" id="ProtNLM"/>
    </source>
</evidence>
<keyword evidence="3" id="KW-1185">Reference proteome</keyword>
<dbReference type="AlphaFoldDB" id="A0A426V3I7"/>
<proteinExistence type="predicted"/>
<keyword evidence="1" id="KW-0732">Signal</keyword>